<dbReference type="PROSITE" id="PS50887">
    <property type="entry name" value="GGDEF"/>
    <property type="match status" value="1"/>
</dbReference>
<dbReference type="Pfam" id="PF13188">
    <property type="entry name" value="PAS_8"/>
    <property type="match status" value="1"/>
</dbReference>
<feature type="transmembrane region" description="Helical" evidence="1">
    <location>
        <begin position="108"/>
        <end position="126"/>
    </location>
</feature>
<dbReference type="InterPro" id="IPR000160">
    <property type="entry name" value="GGDEF_dom"/>
</dbReference>
<dbReference type="InterPro" id="IPR000014">
    <property type="entry name" value="PAS"/>
</dbReference>
<dbReference type="SUPFAM" id="SSF55785">
    <property type="entry name" value="PYP-like sensor domain (PAS domain)"/>
    <property type="match status" value="1"/>
</dbReference>
<dbReference type="Pfam" id="PF00563">
    <property type="entry name" value="EAL"/>
    <property type="match status" value="1"/>
</dbReference>
<dbReference type="InterPro" id="IPR035965">
    <property type="entry name" value="PAS-like_dom_sf"/>
</dbReference>
<reference evidence="5 6" key="1">
    <citation type="submission" date="2020-07" db="EMBL/GenBank/DDBJ databases">
        <title>Sequencing the genomes of 1000 actinobacteria strains.</title>
        <authorList>
            <person name="Klenk H.-P."/>
        </authorList>
    </citation>
    <scope>NUCLEOTIDE SEQUENCE [LARGE SCALE GENOMIC DNA]</scope>
    <source>
        <strain evidence="5 6">DSM 104001</strain>
    </source>
</reference>
<dbReference type="InterPro" id="IPR052155">
    <property type="entry name" value="Biofilm_reg_signaling"/>
</dbReference>
<dbReference type="Proteomes" id="UP000541969">
    <property type="component" value="Unassembled WGS sequence"/>
</dbReference>
<evidence type="ECO:0000313" key="6">
    <source>
        <dbReference type="Proteomes" id="UP000541969"/>
    </source>
</evidence>
<gene>
    <name evidence="5" type="ORF">GGQ55_002094</name>
</gene>
<proteinExistence type="predicted"/>
<dbReference type="SMART" id="SM00052">
    <property type="entry name" value="EAL"/>
    <property type="match status" value="1"/>
</dbReference>
<dbReference type="RefSeq" id="WP_179716492.1">
    <property type="nucleotide sequence ID" value="NZ_JACBZT010000001.1"/>
</dbReference>
<feature type="transmembrane region" description="Helical" evidence="1">
    <location>
        <begin position="204"/>
        <end position="223"/>
    </location>
</feature>
<name>A0A853CF67_9ACTN</name>
<dbReference type="EMBL" id="JACBZT010000001">
    <property type="protein sequence ID" value="NYJ05816.1"/>
    <property type="molecule type" value="Genomic_DNA"/>
</dbReference>
<feature type="domain" description="GGDEF" evidence="4">
    <location>
        <begin position="469"/>
        <end position="598"/>
    </location>
</feature>
<keyword evidence="6" id="KW-1185">Reference proteome</keyword>
<dbReference type="Gene3D" id="3.20.20.450">
    <property type="entry name" value="EAL domain"/>
    <property type="match status" value="1"/>
</dbReference>
<accession>A0A853CF67</accession>
<dbReference type="InterPro" id="IPR001633">
    <property type="entry name" value="EAL_dom"/>
</dbReference>
<feature type="transmembrane region" description="Helical" evidence="1">
    <location>
        <begin position="133"/>
        <end position="151"/>
    </location>
</feature>
<dbReference type="SMART" id="SM00267">
    <property type="entry name" value="GGDEF"/>
    <property type="match status" value="1"/>
</dbReference>
<feature type="transmembrane region" description="Helical" evidence="1">
    <location>
        <begin position="270"/>
        <end position="290"/>
    </location>
</feature>
<dbReference type="InterPro" id="IPR035919">
    <property type="entry name" value="EAL_sf"/>
</dbReference>
<dbReference type="CDD" id="cd00130">
    <property type="entry name" value="PAS"/>
    <property type="match status" value="1"/>
</dbReference>
<feature type="transmembrane region" description="Helical" evidence="1">
    <location>
        <begin position="47"/>
        <end position="63"/>
    </location>
</feature>
<dbReference type="Pfam" id="PF00990">
    <property type="entry name" value="GGDEF"/>
    <property type="match status" value="1"/>
</dbReference>
<dbReference type="Gene3D" id="3.30.70.270">
    <property type="match status" value="1"/>
</dbReference>
<feature type="transmembrane region" description="Helical" evidence="1">
    <location>
        <begin position="75"/>
        <end position="96"/>
    </location>
</feature>
<feature type="transmembrane region" description="Helical" evidence="1">
    <location>
        <begin position="16"/>
        <end position="35"/>
    </location>
</feature>
<dbReference type="PROSITE" id="PS50883">
    <property type="entry name" value="EAL"/>
    <property type="match status" value="1"/>
</dbReference>
<evidence type="ECO:0000259" key="3">
    <source>
        <dbReference type="PROSITE" id="PS50883"/>
    </source>
</evidence>
<dbReference type="InterPro" id="IPR029787">
    <property type="entry name" value="Nucleotide_cyclase"/>
</dbReference>
<dbReference type="SUPFAM" id="SSF55073">
    <property type="entry name" value="Nucleotide cyclase"/>
    <property type="match status" value="1"/>
</dbReference>
<dbReference type="InterPro" id="IPR043128">
    <property type="entry name" value="Rev_trsase/Diguanyl_cyclase"/>
</dbReference>
<dbReference type="PANTHER" id="PTHR44757:SF2">
    <property type="entry name" value="BIOFILM ARCHITECTURE MAINTENANCE PROTEIN MBAA"/>
    <property type="match status" value="1"/>
</dbReference>
<feature type="transmembrane region" description="Helical" evidence="1">
    <location>
        <begin position="229"/>
        <end position="249"/>
    </location>
</feature>
<keyword evidence="1" id="KW-0472">Membrane</keyword>
<keyword evidence="1" id="KW-1133">Transmembrane helix</keyword>
<comment type="caution">
    <text evidence="5">The sequence shown here is derived from an EMBL/GenBank/DDBJ whole genome shotgun (WGS) entry which is preliminary data.</text>
</comment>
<protein>
    <submittedName>
        <fullName evidence="5">Diguanylate cyclase (GGDEF)-like protein</fullName>
    </submittedName>
</protein>
<dbReference type="PANTHER" id="PTHR44757">
    <property type="entry name" value="DIGUANYLATE CYCLASE DGCP"/>
    <property type="match status" value="1"/>
</dbReference>
<dbReference type="SUPFAM" id="SSF141868">
    <property type="entry name" value="EAL domain-like"/>
    <property type="match status" value="1"/>
</dbReference>
<dbReference type="CDD" id="cd01948">
    <property type="entry name" value="EAL"/>
    <property type="match status" value="1"/>
</dbReference>
<feature type="transmembrane region" description="Helical" evidence="1">
    <location>
        <begin position="171"/>
        <end position="192"/>
    </location>
</feature>
<dbReference type="NCBIfam" id="TIGR00254">
    <property type="entry name" value="GGDEF"/>
    <property type="match status" value="1"/>
</dbReference>
<evidence type="ECO:0000313" key="5">
    <source>
        <dbReference type="EMBL" id="NYJ05816.1"/>
    </source>
</evidence>
<dbReference type="Gene3D" id="3.30.450.20">
    <property type="entry name" value="PAS domain"/>
    <property type="match status" value="1"/>
</dbReference>
<dbReference type="SMART" id="SM00091">
    <property type="entry name" value="PAS"/>
    <property type="match status" value="1"/>
</dbReference>
<evidence type="ECO:0000259" key="2">
    <source>
        <dbReference type="PROSITE" id="PS50112"/>
    </source>
</evidence>
<organism evidence="5 6">
    <name type="scientific">Petropleomorpha daqingensis</name>
    <dbReference type="NCBI Taxonomy" id="2026353"/>
    <lineage>
        <taxon>Bacteria</taxon>
        <taxon>Bacillati</taxon>
        <taxon>Actinomycetota</taxon>
        <taxon>Actinomycetes</taxon>
        <taxon>Geodermatophilales</taxon>
        <taxon>Geodermatophilaceae</taxon>
        <taxon>Petropleomorpha</taxon>
    </lineage>
</organism>
<keyword evidence="1" id="KW-0812">Transmembrane</keyword>
<feature type="domain" description="EAL" evidence="3">
    <location>
        <begin position="602"/>
        <end position="851"/>
    </location>
</feature>
<dbReference type="CDD" id="cd01949">
    <property type="entry name" value="GGDEF"/>
    <property type="match status" value="1"/>
</dbReference>
<sequence length="852" mass="90266">MSTRPSGEDARSHLRVVRWTVLAGLVGLAAAVPFSAPDGTGMQWDELVLGCVAASAAWTLFHRTRTMSRRVARPWQLLGVAAVLFTVAQLLAGSFPGPEFDGFGVDDVLLLVGATMPLVSAGLLARRVRRTRWSALVVDGAMVTLALLVVTEVVRAPLANPVNAPDDLRSLVLAYGGYTAVMLGTGAALCTVSTASLRRSVTTMVGAISLQAVAATCEAMAIVAPSWLWTAGSDVAVALALQTTVLAALRAPDTLDKRSARAANPVVSPVGLALLVVAVLALPLAIGTALLEHQPLTVGAKLAIAGIFVLLAVRLVLRIREDGRVTEDLVRHEEDFRELVESSSDGVVIVDDDLTLLLVSPVARTMLGLPDGAEDVELTALVDPADRALVRAALSSPNGPDLRFRVADRQLEGTSTAHPGSGRRVLYLRDVTRRLARERELERMAYTDHLTGLPNRALLFRELDRRVDDARCLLVLDLDGFKAVNDLAGHEAGDHLLVEMARRLQALVREDDLVARLGGDEFAVVVSGTLEESVEVASRVVDALALPHRTAERSFAVGASVGVAALSSAGGQVAFREADDALRAAKQAGKGCVRVADRITHHTDDGLDLAAALRNRELELRYDAVTAPDGRVTHVQARAVWIHPERGRIDGQDLWAVAEKQGLLLAVQRWGVRLATREVAAMDDELGLFLRLPSSQVPGDVMIAELTAALEASGLAPSRLTITLTEETLLTSPAGLLPALEQVRDRGVRLVLSDYGMGHSLFAMLARLPLDGVRVAVGALAGRDDDARALQVLSAIVRTTTSFGLTTIADGIDTPELRAGALAAGAEFVAGRVAPEDLRAVEVAALLPAVAV</sequence>
<feature type="domain" description="PAS" evidence="2">
    <location>
        <begin position="332"/>
        <end position="369"/>
    </location>
</feature>
<evidence type="ECO:0000256" key="1">
    <source>
        <dbReference type="SAM" id="Phobius"/>
    </source>
</evidence>
<feature type="transmembrane region" description="Helical" evidence="1">
    <location>
        <begin position="296"/>
        <end position="317"/>
    </location>
</feature>
<evidence type="ECO:0000259" key="4">
    <source>
        <dbReference type="PROSITE" id="PS50887"/>
    </source>
</evidence>
<dbReference type="AlphaFoldDB" id="A0A853CF67"/>
<dbReference type="PROSITE" id="PS50112">
    <property type="entry name" value="PAS"/>
    <property type="match status" value="1"/>
</dbReference>